<feature type="signal peptide" evidence="1">
    <location>
        <begin position="1"/>
        <end position="22"/>
    </location>
</feature>
<comment type="caution">
    <text evidence="2">The sequence shown here is derived from an EMBL/GenBank/DDBJ whole genome shotgun (WGS) entry which is preliminary data.</text>
</comment>
<dbReference type="Proteomes" id="UP000054859">
    <property type="component" value="Unassembled WGS sequence"/>
</dbReference>
<keyword evidence="3" id="KW-1185">Reference proteome</keyword>
<protein>
    <recommendedName>
        <fullName evidence="4">Outer membrane protein beta-barrel domain-containing protein</fullName>
    </recommendedName>
</protein>
<dbReference type="EMBL" id="LNKA01000001">
    <property type="protein sequence ID" value="KTC65584.1"/>
    <property type="molecule type" value="Genomic_DNA"/>
</dbReference>
<proteinExistence type="predicted"/>
<keyword evidence="1" id="KW-0732">Signal</keyword>
<dbReference type="AlphaFoldDB" id="A0A0W0R3D2"/>
<evidence type="ECO:0000256" key="1">
    <source>
        <dbReference type="SAM" id="SignalP"/>
    </source>
</evidence>
<reference evidence="2 3" key="1">
    <citation type="submission" date="2015-11" db="EMBL/GenBank/DDBJ databases">
        <title>Identification of large and diverse effector repertoires of 38 Legionella species.</title>
        <authorList>
            <person name="Burstein D."/>
            <person name="Amaro F."/>
            <person name="Zusman T."/>
            <person name="Lifshitz Z."/>
            <person name="Cohen O."/>
            <person name="Gilbert J.A."/>
            <person name="Pupko T."/>
            <person name="Shuman H.A."/>
            <person name="Segal G."/>
        </authorList>
    </citation>
    <scope>NUCLEOTIDE SEQUENCE [LARGE SCALE GENOMIC DNA]</scope>
    <source>
        <strain evidence="2 3">1762-AUS-E</strain>
    </source>
</reference>
<dbReference type="PATRIC" id="fig|45056.6.peg.248"/>
<dbReference type="RefSeq" id="WP_058461334.1">
    <property type="nucleotide sequence ID" value="NZ_CAAAHS010000008.1"/>
</dbReference>
<accession>A0A0W0R3D2</accession>
<gene>
    <name evidence="2" type="ORF">Lade_0242</name>
</gene>
<dbReference type="SUPFAM" id="SSF103515">
    <property type="entry name" value="Autotransporter"/>
    <property type="match status" value="1"/>
</dbReference>
<organism evidence="2 3">
    <name type="scientific">Legionella adelaidensis</name>
    <dbReference type="NCBI Taxonomy" id="45056"/>
    <lineage>
        <taxon>Bacteria</taxon>
        <taxon>Pseudomonadati</taxon>
        <taxon>Pseudomonadota</taxon>
        <taxon>Gammaproteobacteria</taxon>
        <taxon>Legionellales</taxon>
        <taxon>Legionellaceae</taxon>
        <taxon>Legionella</taxon>
    </lineage>
</organism>
<dbReference type="OrthoDB" id="5639362at2"/>
<evidence type="ECO:0000313" key="2">
    <source>
        <dbReference type="EMBL" id="KTC65584.1"/>
    </source>
</evidence>
<evidence type="ECO:0008006" key="4">
    <source>
        <dbReference type="Google" id="ProtNLM"/>
    </source>
</evidence>
<dbReference type="STRING" id="45056.Lade_0242"/>
<dbReference type="InterPro" id="IPR036709">
    <property type="entry name" value="Autotransporte_beta_dom_sf"/>
</dbReference>
<name>A0A0W0R3D2_9GAMM</name>
<evidence type="ECO:0000313" key="3">
    <source>
        <dbReference type="Proteomes" id="UP000054859"/>
    </source>
</evidence>
<feature type="chain" id="PRO_5006910480" description="Outer membrane protein beta-barrel domain-containing protein" evidence="1">
    <location>
        <begin position="23"/>
        <end position="265"/>
    </location>
</feature>
<dbReference type="Gene3D" id="2.40.160.20">
    <property type="match status" value="1"/>
</dbReference>
<sequence length="265" mass="29219">MTRKVFSVCFLVSSFFSNTLLASTDGLYFGGGLTYLNAQSNITVANSANVIIALLIRNDILVGIADQNIASQTTKLPITSSNGFGINALAGYSWPIASNFSLALQADANIVGNQDSKFSQHVVSNAIEIRDQPVNLSYSVSEENQGSIGFSFLPIWHIKQLPYQIENWQSSLFFKFGYRYGAFKSELNASNQFFQSGDFTSNDWRHGVEYGLGGQVALNKQLDLQLVFSQTQYQKEDIFSKALLAGTVESQARVNQASLNLIWSM</sequence>